<reference evidence="1" key="1">
    <citation type="journal article" date="2020" name="Stud. Mycol.">
        <title>101 Dothideomycetes genomes: a test case for predicting lifestyles and emergence of pathogens.</title>
        <authorList>
            <person name="Haridas S."/>
            <person name="Albert R."/>
            <person name="Binder M."/>
            <person name="Bloem J."/>
            <person name="Labutti K."/>
            <person name="Salamov A."/>
            <person name="Andreopoulos B."/>
            <person name="Baker S."/>
            <person name="Barry K."/>
            <person name="Bills G."/>
            <person name="Bluhm B."/>
            <person name="Cannon C."/>
            <person name="Castanera R."/>
            <person name="Culley D."/>
            <person name="Daum C."/>
            <person name="Ezra D."/>
            <person name="Gonzalez J."/>
            <person name="Henrissat B."/>
            <person name="Kuo A."/>
            <person name="Liang C."/>
            <person name="Lipzen A."/>
            <person name="Lutzoni F."/>
            <person name="Magnuson J."/>
            <person name="Mondo S."/>
            <person name="Nolan M."/>
            <person name="Ohm R."/>
            <person name="Pangilinan J."/>
            <person name="Park H.-J."/>
            <person name="Ramirez L."/>
            <person name="Alfaro M."/>
            <person name="Sun H."/>
            <person name="Tritt A."/>
            <person name="Yoshinaga Y."/>
            <person name="Zwiers L.-H."/>
            <person name="Turgeon B."/>
            <person name="Goodwin S."/>
            <person name="Spatafora J."/>
            <person name="Crous P."/>
            <person name="Grigoriev I."/>
        </authorList>
    </citation>
    <scope>NUCLEOTIDE SEQUENCE</scope>
    <source>
        <strain evidence="1">CBS 207.26</strain>
    </source>
</reference>
<keyword evidence="3" id="KW-1185">Reference proteome</keyword>
<dbReference type="AlphaFoldDB" id="A0A6A6D8F9"/>
<feature type="non-terminal residue" evidence="1">
    <location>
        <position position="61"/>
    </location>
</feature>
<dbReference type="EMBL" id="ML994832">
    <property type="protein sequence ID" value="KAF2174552.1"/>
    <property type="molecule type" value="Genomic_DNA"/>
</dbReference>
<evidence type="ECO:0000313" key="2">
    <source>
        <dbReference type="EMBL" id="KAF2177021.1"/>
    </source>
</evidence>
<proteinExistence type="predicted"/>
<name>A0A6A6D8F9_9PEZI</name>
<evidence type="ECO:0000313" key="1">
    <source>
        <dbReference type="EMBL" id="KAF2174552.1"/>
    </source>
</evidence>
<dbReference type="EMBL" id="ML994696">
    <property type="protein sequence ID" value="KAF2177021.1"/>
    <property type="molecule type" value="Genomic_DNA"/>
</dbReference>
<protein>
    <submittedName>
        <fullName evidence="1">Uncharacterized protein</fullName>
    </submittedName>
</protein>
<accession>A0A6A6D8F9</accession>
<dbReference type="OrthoDB" id="3929549at2759"/>
<dbReference type="Proteomes" id="UP000800200">
    <property type="component" value="Unassembled WGS sequence"/>
</dbReference>
<organism evidence="1 3">
    <name type="scientific">Zopfia rhizophila CBS 207.26</name>
    <dbReference type="NCBI Taxonomy" id="1314779"/>
    <lineage>
        <taxon>Eukaryota</taxon>
        <taxon>Fungi</taxon>
        <taxon>Dikarya</taxon>
        <taxon>Ascomycota</taxon>
        <taxon>Pezizomycotina</taxon>
        <taxon>Dothideomycetes</taxon>
        <taxon>Dothideomycetes incertae sedis</taxon>
        <taxon>Zopfiaceae</taxon>
        <taxon>Zopfia</taxon>
    </lineage>
</organism>
<evidence type="ECO:0000313" key="3">
    <source>
        <dbReference type="Proteomes" id="UP000800200"/>
    </source>
</evidence>
<sequence length="61" mass="6845">RFPDDVVHQILICLSTSEPIPSIAMAVGVAHETVYYMSRNIELWGVPYPPPTVKLGRPRLL</sequence>
<gene>
    <name evidence="1" type="ORF">K469DRAFT_473172</name>
    <name evidence="2" type="ORF">K469DRAFT_477451</name>
</gene>
<feature type="non-terminal residue" evidence="1">
    <location>
        <position position="1"/>
    </location>
</feature>